<dbReference type="GO" id="GO:0032259">
    <property type="term" value="P:methylation"/>
    <property type="evidence" value="ECO:0007669"/>
    <property type="project" value="UniProtKB-KW"/>
</dbReference>
<keyword evidence="7" id="KW-0949">S-adenosyl-L-methionine</keyword>
<keyword evidence="5" id="KW-0489">Methyltransferase</keyword>
<dbReference type="PROSITE" id="PS01279">
    <property type="entry name" value="PCMT"/>
    <property type="match status" value="1"/>
</dbReference>
<dbReference type="EC" id="2.1.1.77" evidence="3"/>
<dbReference type="SUPFAM" id="SSF53335">
    <property type="entry name" value="S-adenosyl-L-methionine-dependent methyltransferases"/>
    <property type="match status" value="1"/>
</dbReference>
<organism evidence="8 9">
    <name type="scientific">Diaphorina citri</name>
    <name type="common">Asian citrus psyllid</name>
    <dbReference type="NCBI Taxonomy" id="121845"/>
    <lineage>
        <taxon>Eukaryota</taxon>
        <taxon>Metazoa</taxon>
        <taxon>Ecdysozoa</taxon>
        <taxon>Arthropoda</taxon>
        <taxon>Hexapoda</taxon>
        <taxon>Insecta</taxon>
        <taxon>Pterygota</taxon>
        <taxon>Neoptera</taxon>
        <taxon>Paraneoptera</taxon>
        <taxon>Hemiptera</taxon>
        <taxon>Sternorrhyncha</taxon>
        <taxon>Psylloidea</taxon>
        <taxon>Psyllidae</taxon>
        <taxon>Diaphorininae</taxon>
        <taxon>Diaphorina</taxon>
    </lineage>
</organism>
<evidence type="ECO:0000256" key="3">
    <source>
        <dbReference type="ARBA" id="ARBA00011890"/>
    </source>
</evidence>
<gene>
    <name evidence="9" type="primary">LOC103505939</name>
</gene>
<keyword evidence="8" id="KW-1185">Reference proteome</keyword>
<evidence type="ECO:0000313" key="9">
    <source>
        <dbReference type="RefSeq" id="XP_017298133.1"/>
    </source>
</evidence>
<dbReference type="PANTHER" id="PTHR11579:SF0">
    <property type="entry name" value="PROTEIN-L-ISOASPARTATE(D-ASPARTATE) O-METHYLTRANSFERASE"/>
    <property type="match status" value="1"/>
</dbReference>
<comment type="similarity">
    <text evidence="2">Belongs to the methyltransferase superfamily. L-isoaspartyl/D-aspartyl protein methyltransferase family.</text>
</comment>
<dbReference type="InterPro" id="IPR029063">
    <property type="entry name" value="SAM-dependent_MTases_sf"/>
</dbReference>
<sequence>MIHIDRGHFCAHNDSRKYMLAARDIGYGSIIDNPVQHAEVLELLKDKLVPGAKVLDVGSGSGYLTTCFAHMVGKNGSVVGVEHIPEIVNHASNVTTLHYPKLNKRIKFICGDGRLGYPEGGPYDVIHVGASSEVVPKSLHNQLKPLGWLYMTTIGELEQGQELLNHTIYERQPDGRLHKELDKPGSLVVDDMNLQNYTDQVHYWFHTTTTEFPFADRHDGDWSLDNSNPFYPQRKIHCHYVDNNKLTRHSYEHESISELDTYETDAD</sequence>
<dbReference type="GO" id="GO:0004719">
    <property type="term" value="F:protein-L-isoaspartate (D-aspartate) O-methyltransferase activity"/>
    <property type="evidence" value="ECO:0007669"/>
    <property type="project" value="UniProtKB-EC"/>
</dbReference>
<evidence type="ECO:0000256" key="7">
    <source>
        <dbReference type="ARBA" id="ARBA00022691"/>
    </source>
</evidence>
<dbReference type="Proteomes" id="UP000079169">
    <property type="component" value="Unplaced"/>
</dbReference>
<name>A0A1S4E7F1_DIACI</name>
<accession>A0A1S4E7F1</accession>
<dbReference type="Pfam" id="PF01135">
    <property type="entry name" value="PCMT"/>
    <property type="match status" value="1"/>
</dbReference>
<evidence type="ECO:0000256" key="2">
    <source>
        <dbReference type="ARBA" id="ARBA00005369"/>
    </source>
</evidence>
<keyword evidence="6" id="KW-0808">Transferase</keyword>
<evidence type="ECO:0000256" key="6">
    <source>
        <dbReference type="ARBA" id="ARBA00022679"/>
    </source>
</evidence>
<evidence type="ECO:0000256" key="5">
    <source>
        <dbReference type="ARBA" id="ARBA00022603"/>
    </source>
</evidence>
<protein>
    <recommendedName>
        <fullName evidence="3">protein-L-isoaspartate(D-aspartate) O-methyltransferase</fullName>
        <ecNumber evidence="3">2.1.1.77</ecNumber>
    </recommendedName>
</protein>
<reference evidence="9" key="1">
    <citation type="submission" date="2025-08" db="UniProtKB">
        <authorList>
            <consortium name="RefSeq"/>
        </authorList>
    </citation>
    <scope>IDENTIFICATION</scope>
</reference>
<evidence type="ECO:0000256" key="4">
    <source>
        <dbReference type="ARBA" id="ARBA00022490"/>
    </source>
</evidence>
<dbReference type="KEGG" id="dci:103505939"/>
<evidence type="ECO:0000313" key="8">
    <source>
        <dbReference type="Proteomes" id="UP000079169"/>
    </source>
</evidence>
<evidence type="ECO:0000256" key="1">
    <source>
        <dbReference type="ARBA" id="ARBA00004496"/>
    </source>
</evidence>
<dbReference type="CDD" id="cd02440">
    <property type="entry name" value="AdoMet_MTases"/>
    <property type="match status" value="1"/>
</dbReference>
<proteinExistence type="inferred from homology"/>
<comment type="subcellular location">
    <subcellularLocation>
        <location evidence="1">Cytoplasm</location>
    </subcellularLocation>
</comment>
<dbReference type="Gene3D" id="3.40.50.150">
    <property type="entry name" value="Vaccinia Virus protein VP39"/>
    <property type="match status" value="1"/>
</dbReference>
<dbReference type="AlphaFoldDB" id="A0A1S4E7F1"/>
<dbReference type="GeneID" id="103505939"/>
<dbReference type="PANTHER" id="PTHR11579">
    <property type="entry name" value="PROTEIN-L-ISOASPARTATE O-METHYLTRANSFERASE"/>
    <property type="match status" value="1"/>
</dbReference>
<dbReference type="RefSeq" id="XP_017298133.1">
    <property type="nucleotide sequence ID" value="XM_017442644.2"/>
</dbReference>
<keyword evidence="4" id="KW-0963">Cytoplasm</keyword>
<dbReference type="GO" id="GO:0005737">
    <property type="term" value="C:cytoplasm"/>
    <property type="evidence" value="ECO:0007669"/>
    <property type="project" value="UniProtKB-SubCell"/>
</dbReference>
<dbReference type="InterPro" id="IPR000682">
    <property type="entry name" value="PCMT"/>
</dbReference>